<proteinExistence type="predicted"/>
<evidence type="ECO:0000256" key="4">
    <source>
        <dbReference type="ARBA" id="ARBA00023098"/>
    </source>
</evidence>
<evidence type="ECO:0000256" key="7">
    <source>
        <dbReference type="SAM" id="Phobius"/>
    </source>
</evidence>
<dbReference type="PROSITE" id="PS50255">
    <property type="entry name" value="CYTOCHROME_B5_2"/>
    <property type="match status" value="3"/>
</dbReference>
<dbReference type="GO" id="GO:0016717">
    <property type="term" value="F:oxidoreductase activity, acting on paired donors, with oxidation of a pair of donors resulting in the reduction of molecular oxygen to two molecules of water"/>
    <property type="evidence" value="ECO:0007669"/>
    <property type="project" value="TreeGrafter"/>
</dbReference>
<reference evidence="10" key="3">
    <citation type="submission" date="2022-01" db="EMBL/GenBank/DDBJ databases">
        <authorList>
            <person name="Rubenstein D.R."/>
        </authorList>
    </citation>
    <scope>NUCLEOTIDE SEQUENCE</scope>
    <source>
        <strain evidence="10">SS15</strain>
        <tissue evidence="10">Liver</tissue>
    </source>
</reference>
<dbReference type="Proteomes" id="UP000618051">
    <property type="component" value="Unassembled WGS sequence"/>
</dbReference>
<keyword evidence="11" id="KW-1185">Reference proteome</keyword>
<evidence type="ECO:0000256" key="6">
    <source>
        <dbReference type="SAM" id="MobiDB-lite"/>
    </source>
</evidence>
<evidence type="ECO:0000256" key="1">
    <source>
        <dbReference type="ARBA" id="ARBA00005105"/>
    </source>
</evidence>
<evidence type="ECO:0000256" key="3">
    <source>
        <dbReference type="ARBA" id="ARBA00022832"/>
    </source>
</evidence>
<evidence type="ECO:0000259" key="8">
    <source>
        <dbReference type="PROSITE" id="PS50255"/>
    </source>
</evidence>
<dbReference type="CDD" id="cd03506">
    <property type="entry name" value="Delta6-FADS-like"/>
    <property type="match status" value="3"/>
</dbReference>
<feature type="transmembrane region" description="Helical" evidence="7">
    <location>
        <begin position="1040"/>
        <end position="1059"/>
    </location>
</feature>
<feature type="domain" description="Cytochrome b5 heme-binding" evidence="8">
    <location>
        <begin position="11"/>
        <end position="92"/>
    </location>
</feature>
<feature type="transmembrane region" description="Helical" evidence="7">
    <location>
        <begin position="898"/>
        <end position="919"/>
    </location>
</feature>
<sequence>MEGSEPGRGGMRRFTWEEIGQRNGRGPAGQERWLVIDRKVYDISHFCRRHPGGSRVISHYAGQDATDPFIAFHLDKALVRKYMNPLLIGELAPDQPSFEPSKNKKLVEDFRELRAAVEKMGLLQPNHAFFLLCLCHILVLDVAAWLIIWYFGASLVPFLFSAVLLGTVQAQAGWLQHDFGHLSVFSKSRWNHWVHKFVIGHLKGAPASWWNHLHFQHHAKPNCFRKDPDVNMHPLFFALGKTLSVELGVQKKKFMPYNHQHKYFFIIGPPALVPLYFQWYIFYFAVQRKQWVDLAWMLSFYIRFFLTYLPFLGVKGTLGLHLLVRFIESNWFVWVTQMNHIPMHIDYDKNVDWFSTQLQATCNVHQSLFNDWFSGHLNFQIEHHLFPTMPRHNYWKVAPLVKSLCAKHGIEYQCKPLLTAFADILFTWEEIGMRDGRGQGRQQWLVLDRKVYDVSQFSRTHPGGSRVISHYAGQDATDAFVAFHNDKSLVKKYLKSLLIGELAPDQPSFESNKKKSLLEDFRELRCTIEKMGLLRPNYFFFFLIFLHLLVLDAASWLVVWYFGISLVPFLAGMVFFTTAQIQMGWFQHDLGHCSVFRKPRWNRVLQMVVINLLKGMPASWWNHLHNQHHAKPNCFRKDPDLNMHPLLFSLGKTLSVEVCTITAFLGKQKKKFMPYNYQHKYLESTWFIWVSQMNHIPMDIDYDKNKDWVSTQLHATCNVNQSVFNDWFTGHLNFQIEHHLFPTMPRHNYWKVAPLVKSLCDKHGIEYKSKTLLTAFVDILHKYIPLWDWQNPCGTVLTSLTQNQKDFSGKNLAPAAGMRRFTWEEIGQRNGRGPAGQERWLVIHRKVYDISHFCRRHPGGSRLLVSHAGQDATEKLVKDFRELRATVERMGLLEPNQLFFFLLLAHILLLDAAAWLVLFYFGTSLLPFVFSLLLLTISQVQAAWLQHDLGHLSGASAKWWTLLHSQHHAKPNCFHKDPDIDMHPFLFTLGKKFSVELGIKKKKYMPYNHQHKYFFITLPPLLFPTYFHCHTFYIAYTKKFWVDLAWMLTFYIRFFYTYGSLLETKTLNSLISLHRMLESSWFVWVSQMNHIPMDIDYDKNLDWMSTQLQATCNVDQSLFNDWFTGHLNFQIEHHLFPSMPRHNYWKVAPLVKSLCAKHGIEYQCKPLLTAFADIVHSLKSSGELWHDAYLHK</sequence>
<dbReference type="GO" id="GO:0006636">
    <property type="term" value="P:unsaturated fatty acid biosynthetic process"/>
    <property type="evidence" value="ECO:0007669"/>
    <property type="project" value="UniProtKB-UniPathway"/>
</dbReference>
<dbReference type="Gene3D" id="3.10.120.10">
    <property type="entry name" value="Cytochrome b5-like heme/steroid binding domain"/>
    <property type="match status" value="3"/>
</dbReference>
<dbReference type="Pfam" id="PF00487">
    <property type="entry name" value="FA_desaturase"/>
    <property type="match status" value="4"/>
</dbReference>
<protein>
    <recommendedName>
        <fullName evidence="8">Cytochrome b5 heme-binding domain-containing protein</fullName>
    </recommendedName>
</protein>
<gene>
    <name evidence="10" type="ORF">IHE44_0006595</name>
    <name evidence="9" type="ORF">IHE44_003854</name>
</gene>
<keyword evidence="5" id="KW-0275">Fatty acid biosynthesis</keyword>
<feature type="domain" description="Cytochrome b5 heme-binding" evidence="8">
    <location>
        <begin position="423"/>
        <end position="503"/>
    </location>
</feature>
<feature type="transmembrane region" description="Helical" evidence="7">
    <location>
        <begin position="538"/>
        <end position="558"/>
    </location>
</feature>
<dbReference type="UniPathway" id="UPA00658"/>
<dbReference type="InterPro" id="IPR001199">
    <property type="entry name" value="Cyt_B5-like_heme/steroid-bd"/>
</dbReference>
<dbReference type="InterPro" id="IPR005804">
    <property type="entry name" value="FA_desaturase_dom"/>
</dbReference>
<comment type="pathway">
    <text evidence="1">Lipid metabolism; polyunsaturated fatty acid biosynthesis.</text>
</comment>
<reference evidence="9" key="1">
    <citation type="submission" date="2020-10" db="EMBL/GenBank/DDBJ databases">
        <title>Feather gene expression reveals the developmental basis of iridescence in African starlings.</title>
        <authorList>
            <person name="Rubenstein D.R."/>
        </authorList>
    </citation>
    <scope>NUCLEOTIDE SEQUENCE</scope>
    <source>
        <strain evidence="9">SS15</strain>
        <tissue evidence="9">Liver</tissue>
    </source>
</reference>
<dbReference type="EMBL" id="JADDUC020000021">
    <property type="protein sequence ID" value="KAI1232754.1"/>
    <property type="molecule type" value="Genomic_DNA"/>
</dbReference>
<keyword evidence="7" id="KW-0472">Membrane</keyword>
<feature type="transmembrane region" description="Helical" evidence="7">
    <location>
        <begin position="1013"/>
        <end position="1034"/>
    </location>
</feature>
<feature type="transmembrane region" description="Helical" evidence="7">
    <location>
        <begin position="294"/>
        <end position="314"/>
    </location>
</feature>
<keyword evidence="3" id="KW-0276">Fatty acid metabolism</keyword>
<keyword evidence="7" id="KW-1133">Transmembrane helix</keyword>
<dbReference type="GO" id="GO:0016020">
    <property type="term" value="C:membrane"/>
    <property type="evidence" value="ECO:0007669"/>
    <property type="project" value="TreeGrafter"/>
</dbReference>
<evidence type="ECO:0000313" key="9">
    <source>
        <dbReference type="EMBL" id="KAG0116619.1"/>
    </source>
</evidence>
<dbReference type="PRINTS" id="PR00363">
    <property type="entry name" value="CYTOCHROMEB5"/>
</dbReference>
<accession>A0A835NK41</accession>
<organism evidence="9">
    <name type="scientific">Lamprotornis superbus</name>
    <dbReference type="NCBI Taxonomy" id="245042"/>
    <lineage>
        <taxon>Eukaryota</taxon>
        <taxon>Metazoa</taxon>
        <taxon>Chordata</taxon>
        <taxon>Craniata</taxon>
        <taxon>Vertebrata</taxon>
        <taxon>Euteleostomi</taxon>
        <taxon>Archelosauria</taxon>
        <taxon>Archosauria</taxon>
        <taxon>Dinosauria</taxon>
        <taxon>Saurischia</taxon>
        <taxon>Theropoda</taxon>
        <taxon>Coelurosauria</taxon>
        <taxon>Aves</taxon>
        <taxon>Neognathae</taxon>
        <taxon>Neoaves</taxon>
        <taxon>Telluraves</taxon>
        <taxon>Australaves</taxon>
        <taxon>Passeriformes</taxon>
        <taxon>Sturnidae</taxon>
        <taxon>Lamprotornis</taxon>
    </lineage>
</organism>
<dbReference type="PANTHER" id="PTHR19353">
    <property type="entry name" value="FATTY ACID DESATURASE 2"/>
    <property type="match status" value="1"/>
</dbReference>
<dbReference type="EMBL" id="JADDUC010000166">
    <property type="protein sequence ID" value="KAG0116619.1"/>
    <property type="molecule type" value="Genomic_DNA"/>
</dbReference>
<dbReference type="InterPro" id="IPR036400">
    <property type="entry name" value="Cyt_B5-like_heme/steroid_sf"/>
</dbReference>
<dbReference type="AlphaFoldDB" id="A0A835NK41"/>
<keyword evidence="4" id="KW-0443">Lipid metabolism</keyword>
<feature type="transmembrane region" description="Helical" evidence="7">
    <location>
        <begin position="564"/>
        <end position="583"/>
    </location>
</feature>
<dbReference type="PANTHER" id="PTHR19353:SF57">
    <property type="entry name" value="ACYL-COA (8-3)-DESATURASE"/>
    <property type="match status" value="1"/>
</dbReference>
<dbReference type="OrthoDB" id="260091at2759"/>
<evidence type="ECO:0000256" key="2">
    <source>
        <dbReference type="ARBA" id="ARBA00022516"/>
    </source>
</evidence>
<comment type="caution">
    <text evidence="9">The sequence shown here is derived from an EMBL/GenBank/DDBJ whole genome shotgun (WGS) entry which is preliminary data.</text>
</comment>
<dbReference type="InterPro" id="IPR012171">
    <property type="entry name" value="Fatty_acid_desaturase"/>
</dbReference>
<keyword evidence="7" id="KW-0812">Transmembrane</keyword>
<evidence type="ECO:0000256" key="5">
    <source>
        <dbReference type="ARBA" id="ARBA00023160"/>
    </source>
</evidence>
<dbReference type="Pfam" id="PF00173">
    <property type="entry name" value="Cyt-b5"/>
    <property type="match status" value="3"/>
</dbReference>
<evidence type="ECO:0000313" key="10">
    <source>
        <dbReference type="EMBL" id="KAI1232754.1"/>
    </source>
</evidence>
<feature type="transmembrane region" description="Helical" evidence="7">
    <location>
        <begin position="263"/>
        <end position="282"/>
    </location>
</feature>
<feature type="transmembrane region" description="Helical" evidence="7">
    <location>
        <begin position="925"/>
        <end position="945"/>
    </location>
</feature>
<evidence type="ECO:0000313" key="11">
    <source>
        <dbReference type="Proteomes" id="UP000618051"/>
    </source>
</evidence>
<dbReference type="SMART" id="SM01117">
    <property type="entry name" value="Cyt-b5"/>
    <property type="match status" value="3"/>
</dbReference>
<dbReference type="SUPFAM" id="SSF55856">
    <property type="entry name" value="Cytochrome b5-like heme/steroid binding domain"/>
    <property type="match status" value="3"/>
</dbReference>
<reference evidence="10 11" key="2">
    <citation type="journal article" date="2021" name="J. Hered.">
        <title>Feather Gene Expression Elucidates the Developmental Basis of Plumage Iridescence in African Starlings.</title>
        <authorList>
            <person name="Rubenstein D.R."/>
            <person name="Corvelo A."/>
            <person name="MacManes M.D."/>
            <person name="Maia R."/>
            <person name="Narzisi G."/>
            <person name="Rousaki A."/>
            <person name="Vandenabeele P."/>
            <person name="Shawkey M.D."/>
            <person name="Solomon J."/>
        </authorList>
    </citation>
    <scope>NUCLEOTIDE SEQUENCE [LARGE SCALE GENOMIC DNA]</scope>
    <source>
        <strain evidence="10">SS15</strain>
    </source>
</reference>
<feature type="domain" description="Cytochrome b5 heme-binding" evidence="8">
    <location>
        <begin position="818"/>
        <end position="874"/>
    </location>
</feature>
<keyword evidence="2" id="KW-0444">Lipid biosynthesis</keyword>
<feature type="region of interest" description="Disordered" evidence="6">
    <location>
        <begin position="1"/>
        <end position="27"/>
    </location>
</feature>
<name>A0A835NK41_9PASS</name>